<accession>A0A6A3KPK5</accession>
<feature type="compositionally biased region" description="Polar residues" evidence="1">
    <location>
        <begin position="1"/>
        <end position="10"/>
    </location>
</feature>
<gene>
    <name evidence="2" type="ORF">PR001_g17444</name>
</gene>
<feature type="compositionally biased region" description="Basic and acidic residues" evidence="1">
    <location>
        <begin position="57"/>
        <end position="66"/>
    </location>
</feature>
<dbReference type="EMBL" id="QXFV01001455">
    <property type="protein sequence ID" value="KAE9005464.1"/>
    <property type="molecule type" value="Genomic_DNA"/>
</dbReference>
<dbReference type="AlphaFoldDB" id="A0A6A3KPK5"/>
<evidence type="ECO:0000256" key="1">
    <source>
        <dbReference type="SAM" id="MobiDB-lite"/>
    </source>
</evidence>
<feature type="region of interest" description="Disordered" evidence="1">
    <location>
        <begin position="1"/>
        <end position="96"/>
    </location>
</feature>
<reference evidence="2 3" key="1">
    <citation type="submission" date="2018-09" db="EMBL/GenBank/DDBJ databases">
        <title>Genomic investigation of the strawberry pathogen Phytophthora fragariae indicates pathogenicity is determined by transcriptional variation in three key races.</title>
        <authorList>
            <person name="Adams T.M."/>
            <person name="Armitage A.D."/>
            <person name="Sobczyk M.K."/>
            <person name="Bates H.J."/>
            <person name="Dunwell J.M."/>
            <person name="Nellist C.F."/>
            <person name="Harrison R.J."/>
        </authorList>
    </citation>
    <scope>NUCLEOTIDE SEQUENCE [LARGE SCALE GENOMIC DNA]</scope>
    <source>
        <strain evidence="2 3">SCRP249</strain>
    </source>
</reference>
<sequence length="140" mass="15376">MPIHSASQTAPGLPTANGVVDQGMQEEGLPANDNDVDIAPTELEENSSVDESMVSEGETHEVESSIRHKSRIGTSDHENNPDQELYSDDWTKQPPWNRINIADGYELRRLSDDPNAAEEEEGLNGTAKGDEQENQDESTD</sequence>
<dbReference type="Proteomes" id="UP000429607">
    <property type="component" value="Unassembled WGS sequence"/>
</dbReference>
<evidence type="ECO:0000313" key="2">
    <source>
        <dbReference type="EMBL" id="KAE9005464.1"/>
    </source>
</evidence>
<protein>
    <submittedName>
        <fullName evidence="2">Uncharacterized protein</fullName>
    </submittedName>
</protein>
<evidence type="ECO:0000313" key="3">
    <source>
        <dbReference type="Proteomes" id="UP000429607"/>
    </source>
</evidence>
<proteinExistence type="predicted"/>
<feature type="region of interest" description="Disordered" evidence="1">
    <location>
        <begin position="109"/>
        <end position="140"/>
    </location>
</feature>
<organism evidence="2 3">
    <name type="scientific">Phytophthora rubi</name>
    <dbReference type="NCBI Taxonomy" id="129364"/>
    <lineage>
        <taxon>Eukaryota</taxon>
        <taxon>Sar</taxon>
        <taxon>Stramenopiles</taxon>
        <taxon>Oomycota</taxon>
        <taxon>Peronosporomycetes</taxon>
        <taxon>Peronosporales</taxon>
        <taxon>Peronosporaceae</taxon>
        <taxon>Phytophthora</taxon>
    </lineage>
</organism>
<name>A0A6A3KPK5_9STRA</name>
<comment type="caution">
    <text evidence="2">The sequence shown here is derived from an EMBL/GenBank/DDBJ whole genome shotgun (WGS) entry which is preliminary data.</text>
</comment>